<evidence type="ECO:0000313" key="6">
    <source>
        <dbReference type="Proteomes" id="UP000253562"/>
    </source>
</evidence>
<gene>
    <name evidence="5" type="ORF">DTL42_02820</name>
</gene>
<dbReference type="EMBL" id="QPEX01000010">
    <property type="protein sequence ID" value="RCS54100.1"/>
    <property type="molecule type" value="Genomic_DNA"/>
</dbReference>
<dbReference type="Pfam" id="PF13378">
    <property type="entry name" value="MR_MLE_C"/>
    <property type="match status" value="1"/>
</dbReference>
<dbReference type="Gene3D" id="3.30.390.10">
    <property type="entry name" value="Enolase-like, N-terminal domain"/>
    <property type="match status" value="1"/>
</dbReference>
<keyword evidence="2" id="KW-0479">Metal-binding</keyword>
<evidence type="ECO:0000259" key="4">
    <source>
        <dbReference type="SMART" id="SM00922"/>
    </source>
</evidence>
<comment type="cofactor">
    <cofactor evidence="1">
        <name>Mg(2+)</name>
        <dbReference type="ChEBI" id="CHEBI:18420"/>
    </cofactor>
</comment>
<dbReference type="PANTHER" id="PTHR13794:SF58">
    <property type="entry name" value="MITOCHONDRIAL ENOLASE SUPERFAMILY MEMBER 1"/>
    <property type="match status" value="1"/>
</dbReference>
<dbReference type="SFLD" id="SFLDG00179">
    <property type="entry name" value="mandelate_racemase"/>
    <property type="match status" value="1"/>
</dbReference>
<evidence type="ECO:0000256" key="3">
    <source>
        <dbReference type="ARBA" id="ARBA00022842"/>
    </source>
</evidence>
<dbReference type="AlphaFoldDB" id="A0A368KUJ4"/>
<dbReference type="PROSITE" id="PS00908">
    <property type="entry name" value="MR_MLE_1"/>
    <property type="match status" value="1"/>
</dbReference>
<dbReference type="GO" id="GO:0016836">
    <property type="term" value="F:hydro-lyase activity"/>
    <property type="evidence" value="ECO:0007669"/>
    <property type="project" value="TreeGrafter"/>
</dbReference>
<sequence length="373" mass="41864">MKITQIICQILRIPQIEAKTASSQDSVLVRIRTDNDLEGIGEADSSPEMVKAAIDAPFSHNIAAGLREILIGENPLETERLWQKMYRRTMYCGRRSVGITAMAAIDMALWDIKGKHFGEPIHRLLGGKQHDRIQAYASILFGKDGDATTAIGRRWREAGYRAVKFGWEPMGQSEAVDIDLVRGAREGLGSDATLLIDAGCVWDARTALQRAQAFQDYKIGWLEEPLHPDDYEGYRWLRDRSPVPIAAGEEECGRQAFRPLIDGRCLDVYQVDLSRNGFTEAAYLRHRVEEIGARLCNHCYTSPVTAAASLHWLTTCRDAFLFEDCVEDSPLRHELTHEKIQAIDGWICPPDGPGLGITLNEDFVNAHRVCESR</sequence>
<dbReference type="GO" id="GO:0000287">
    <property type="term" value="F:magnesium ion binding"/>
    <property type="evidence" value="ECO:0007669"/>
    <property type="project" value="TreeGrafter"/>
</dbReference>
<name>A0A368KUJ4_9BACT</name>
<reference evidence="5 6" key="1">
    <citation type="submission" date="2018-07" db="EMBL/GenBank/DDBJ databases">
        <title>Comparative genomes isolates from brazilian mangrove.</title>
        <authorList>
            <person name="De Araujo J.E."/>
            <person name="Taketani R.G."/>
            <person name="Silva M.C.P."/>
            <person name="Lourenco M.V."/>
            <person name="Oliveira V.M."/>
            <person name="Andreote F.D."/>
        </authorList>
    </citation>
    <scope>NUCLEOTIDE SEQUENCE [LARGE SCALE GENOMIC DNA]</scope>
    <source>
        <strain evidence="5 6">HEX PRIS-MGV</strain>
    </source>
</reference>
<dbReference type="SMART" id="SM00922">
    <property type="entry name" value="MR_MLE"/>
    <property type="match status" value="1"/>
</dbReference>
<proteinExistence type="predicted"/>
<dbReference type="GO" id="GO:0016052">
    <property type="term" value="P:carbohydrate catabolic process"/>
    <property type="evidence" value="ECO:0007669"/>
    <property type="project" value="TreeGrafter"/>
</dbReference>
<dbReference type="PANTHER" id="PTHR13794">
    <property type="entry name" value="ENOLASE SUPERFAMILY, MANDELATE RACEMASE"/>
    <property type="match status" value="1"/>
</dbReference>
<dbReference type="InterPro" id="IPR013342">
    <property type="entry name" value="Mandelate_racemase_C"/>
</dbReference>
<dbReference type="InterPro" id="IPR029017">
    <property type="entry name" value="Enolase-like_N"/>
</dbReference>
<dbReference type="Proteomes" id="UP000253562">
    <property type="component" value="Unassembled WGS sequence"/>
</dbReference>
<dbReference type="Pfam" id="PF02746">
    <property type="entry name" value="MR_MLE_N"/>
    <property type="match status" value="1"/>
</dbReference>
<dbReference type="RefSeq" id="WP_114367167.1">
    <property type="nucleotide sequence ID" value="NZ_QPEX01000010.1"/>
</dbReference>
<evidence type="ECO:0000313" key="5">
    <source>
        <dbReference type="EMBL" id="RCS54100.1"/>
    </source>
</evidence>
<dbReference type="CDD" id="cd03316">
    <property type="entry name" value="MR_like"/>
    <property type="match status" value="1"/>
</dbReference>
<evidence type="ECO:0000256" key="2">
    <source>
        <dbReference type="ARBA" id="ARBA00022723"/>
    </source>
</evidence>
<dbReference type="InterPro" id="IPR046945">
    <property type="entry name" value="RHMD-like"/>
</dbReference>
<dbReference type="OrthoDB" id="9785902at2"/>
<protein>
    <submittedName>
        <fullName evidence="5">Mandelate racemase/muconate lactonizing enzyme family protein</fullName>
    </submittedName>
</protein>
<dbReference type="InterPro" id="IPR029065">
    <property type="entry name" value="Enolase_C-like"/>
</dbReference>
<comment type="caution">
    <text evidence="5">The sequence shown here is derived from an EMBL/GenBank/DDBJ whole genome shotgun (WGS) entry which is preliminary data.</text>
</comment>
<dbReference type="SUPFAM" id="SSF51604">
    <property type="entry name" value="Enolase C-terminal domain-like"/>
    <property type="match status" value="1"/>
</dbReference>
<dbReference type="SFLD" id="SFLDS00001">
    <property type="entry name" value="Enolase"/>
    <property type="match status" value="1"/>
</dbReference>
<dbReference type="InterPro" id="IPR018110">
    <property type="entry name" value="Mandel_Rmase/mucon_lact_enz_CS"/>
</dbReference>
<dbReference type="InterPro" id="IPR036849">
    <property type="entry name" value="Enolase-like_C_sf"/>
</dbReference>
<organism evidence="5 6">
    <name type="scientific">Bremerella cremea</name>
    <dbReference type="NCBI Taxonomy" id="1031537"/>
    <lineage>
        <taxon>Bacteria</taxon>
        <taxon>Pseudomonadati</taxon>
        <taxon>Planctomycetota</taxon>
        <taxon>Planctomycetia</taxon>
        <taxon>Pirellulales</taxon>
        <taxon>Pirellulaceae</taxon>
        <taxon>Bremerella</taxon>
    </lineage>
</organism>
<dbReference type="SUPFAM" id="SSF54826">
    <property type="entry name" value="Enolase N-terminal domain-like"/>
    <property type="match status" value="1"/>
</dbReference>
<accession>A0A368KUJ4</accession>
<dbReference type="InterPro" id="IPR013341">
    <property type="entry name" value="Mandelate_racemase_N_dom"/>
</dbReference>
<dbReference type="Gene3D" id="3.20.20.120">
    <property type="entry name" value="Enolase-like C-terminal domain"/>
    <property type="match status" value="1"/>
</dbReference>
<keyword evidence="3" id="KW-0460">Magnesium</keyword>
<evidence type="ECO:0000256" key="1">
    <source>
        <dbReference type="ARBA" id="ARBA00001946"/>
    </source>
</evidence>
<feature type="domain" description="Mandelate racemase/muconate lactonizing enzyme C-terminal" evidence="4">
    <location>
        <begin position="145"/>
        <end position="244"/>
    </location>
</feature>
<dbReference type="GO" id="GO:0009063">
    <property type="term" value="P:amino acid catabolic process"/>
    <property type="evidence" value="ECO:0007669"/>
    <property type="project" value="InterPro"/>
</dbReference>